<organism evidence="1 2">
    <name type="scientific">Dermacentor silvarum</name>
    <name type="common">Tick</name>
    <dbReference type="NCBI Taxonomy" id="543639"/>
    <lineage>
        <taxon>Eukaryota</taxon>
        <taxon>Metazoa</taxon>
        <taxon>Ecdysozoa</taxon>
        <taxon>Arthropoda</taxon>
        <taxon>Chelicerata</taxon>
        <taxon>Arachnida</taxon>
        <taxon>Acari</taxon>
        <taxon>Parasitiformes</taxon>
        <taxon>Ixodida</taxon>
        <taxon>Ixodoidea</taxon>
        <taxon>Ixodidae</taxon>
        <taxon>Rhipicephalinae</taxon>
        <taxon>Dermacentor</taxon>
    </lineage>
</organism>
<reference evidence="1" key="1">
    <citation type="submission" date="2020-05" db="EMBL/GenBank/DDBJ databases">
        <title>Large-scale comparative analyses of tick genomes elucidate their genetic diversity and vector capacities.</title>
        <authorList>
            <person name="Jia N."/>
            <person name="Wang J."/>
            <person name="Shi W."/>
            <person name="Du L."/>
            <person name="Sun Y."/>
            <person name="Zhan W."/>
            <person name="Jiang J."/>
            <person name="Wang Q."/>
            <person name="Zhang B."/>
            <person name="Ji P."/>
            <person name="Sakyi L.B."/>
            <person name="Cui X."/>
            <person name="Yuan T."/>
            <person name="Jiang B."/>
            <person name="Yang W."/>
            <person name="Lam T.T.-Y."/>
            <person name="Chang Q."/>
            <person name="Ding S."/>
            <person name="Wang X."/>
            <person name="Zhu J."/>
            <person name="Ruan X."/>
            <person name="Zhao L."/>
            <person name="Wei J."/>
            <person name="Que T."/>
            <person name="Du C."/>
            <person name="Cheng J."/>
            <person name="Dai P."/>
            <person name="Han X."/>
            <person name="Huang E."/>
            <person name="Gao Y."/>
            <person name="Liu J."/>
            <person name="Shao H."/>
            <person name="Ye R."/>
            <person name="Li L."/>
            <person name="Wei W."/>
            <person name="Wang X."/>
            <person name="Wang C."/>
            <person name="Yang T."/>
            <person name="Huo Q."/>
            <person name="Li W."/>
            <person name="Guo W."/>
            <person name="Chen H."/>
            <person name="Zhou L."/>
            <person name="Ni X."/>
            <person name="Tian J."/>
            <person name="Zhou Y."/>
            <person name="Sheng Y."/>
            <person name="Liu T."/>
            <person name="Pan Y."/>
            <person name="Xia L."/>
            <person name="Li J."/>
            <person name="Zhao F."/>
            <person name="Cao W."/>
        </authorList>
    </citation>
    <scope>NUCLEOTIDE SEQUENCE</scope>
    <source>
        <strain evidence="1">Dsil-2018</strain>
    </source>
</reference>
<sequence length="327" mass="34894">MVPACSCYGTIGHHRTTACPSPKAGFCSRCSSQVPTTPEGLAQHDCQPRCILCTGPHETWARGCPGKYHKPIKPSQPVSPQPASPPPRTPRQGRAPLTQPKSGSRSKAPLPATPDTSRHSQHHLRGCSPPPANPSSSPLGPPSQERPQTQAVAAAVSQDLSSALPLFEVPLDDHPPIHTTLPIQDRLTGLEQPSLTTKHALRALPDLLIQRIGETIVPKITAGVLKAVQIWACSQFRFKKSRSRSASPNATPRRRKLAGTANAPPPLQPATRSSLSCTSITGPGSGPDTGDGGRPLTRLFHYGGALLEPFAFVTIRAHPVELSRFRE</sequence>
<comment type="caution">
    <text evidence="1">The sequence shown here is derived from an EMBL/GenBank/DDBJ whole genome shotgun (WGS) entry which is preliminary data.</text>
</comment>
<accession>A0ACB8C330</accession>
<keyword evidence="2" id="KW-1185">Reference proteome</keyword>
<proteinExistence type="predicted"/>
<dbReference type="EMBL" id="CM023478">
    <property type="protein sequence ID" value="KAH7933205.1"/>
    <property type="molecule type" value="Genomic_DNA"/>
</dbReference>
<dbReference type="Proteomes" id="UP000821865">
    <property type="component" value="Chromosome 9"/>
</dbReference>
<protein>
    <submittedName>
        <fullName evidence="1">Uncharacterized protein</fullName>
    </submittedName>
</protein>
<name>A0ACB8C330_DERSI</name>
<evidence type="ECO:0000313" key="2">
    <source>
        <dbReference type="Proteomes" id="UP000821865"/>
    </source>
</evidence>
<gene>
    <name evidence="1" type="ORF">HPB49_010272</name>
</gene>
<evidence type="ECO:0000313" key="1">
    <source>
        <dbReference type="EMBL" id="KAH7933205.1"/>
    </source>
</evidence>